<evidence type="ECO:0000313" key="2">
    <source>
        <dbReference type="Proteomes" id="UP000343335"/>
    </source>
</evidence>
<accession>A0A5E4XJ71</accession>
<dbReference type="AlphaFoldDB" id="A0A5E4XJ71"/>
<reference evidence="1 2" key="1">
    <citation type="submission" date="2019-08" db="EMBL/GenBank/DDBJ databases">
        <authorList>
            <person name="Peeters C."/>
        </authorList>
    </citation>
    <scope>NUCLEOTIDE SEQUENCE [LARGE SCALE GENOMIC DNA]</scope>
    <source>
        <strain evidence="1 2">LMG 31010</strain>
    </source>
</reference>
<dbReference type="Proteomes" id="UP000343335">
    <property type="component" value="Unassembled WGS sequence"/>
</dbReference>
<organism evidence="1 2">
    <name type="scientific">Pandoraea commovens</name>
    <dbReference type="NCBI Taxonomy" id="2508289"/>
    <lineage>
        <taxon>Bacteria</taxon>
        <taxon>Pseudomonadati</taxon>
        <taxon>Pseudomonadota</taxon>
        <taxon>Betaproteobacteria</taxon>
        <taxon>Burkholderiales</taxon>
        <taxon>Burkholderiaceae</taxon>
        <taxon>Pandoraea</taxon>
    </lineage>
</organism>
<sequence>MSAPGGRFTHRGYDDMEQRKRHDGFERWAAGATARQAGRDDARWRVFRAPEQADFHGFVVWCYTQGVFLGQEFDRRTDTVTHCYVRNGAWAVQFDSFSEACERAFDIHAPTLILYAPERNGSVFITSTEQ</sequence>
<dbReference type="EMBL" id="CABPSA010000007">
    <property type="protein sequence ID" value="VVE36489.1"/>
    <property type="molecule type" value="Genomic_DNA"/>
</dbReference>
<name>A0A5E4XJ71_9BURK</name>
<gene>
    <name evidence="1" type="ORF">PCO31010_03946</name>
</gene>
<protein>
    <submittedName>
        <fullName evidence="1">Uncharacterized protein</fullName>
    </submittedName>
</protein>
<evidence type="ECO:0000313" key="1">
    <source>
        <dbReference type="EMBL" id="VVE36489.1"/>
    </source>
</evidence>
<proteinExistence type="predicted"/>